<protein>
    <recommendedName>
        <fullName evidence="1">DUF7692 domain-containing protein</fullName>
    </recommendedName>
</protein>
<sequence>MRIRTDGKFAYREELVDDVADRLNENTRVGAVEARAEFTQAMLPALEQAVEHPDMTEELAEILSTRSVDVEYCVETGVNVD</sequence>
<dbReference type="RefSeq" id="WP_005038878.1">
    <property type="nucleotide sequence ID" value="NZ_AOME01000010.1"/>
</dbReference>
<organism evidence="2 3">
    <name type="scientific">Halococcus salifodinae DSM 8989</name>
    <dbReference type="NCBI Taxonomy" id="1227456"/>
    <lineage>
        <taxon>Archaea</taxon>
        <taxon>Methanobacteriati</taxon>
        <taxon>Methanobacteriota</taxon>
        <taxon>Stenosarchaea group</taxon>
        <taxon>Halobacteria</taxon>
        <taxon>Halobacteriales</taxon>
        <taxon>Halococcaceae</taxon>
        <taxon>Halococcus</taxon>
    </lineage>
</organism>
<dbReference type="Pfam" id="PF24743">
    <property type="entry name" value="DUF7692"/>
    <property type="match status" value="1"/>
</dbReference>
<comment type="caution">
    <text evidence="2">The sequence shown here is derived from an EMBL/GenBank/DDBJ whole genome shotgun (WGS) entry which is preliminary data.</text>
</comment>
<dbReference type="STRING" id="1227456.C450_01017"/>
<dbReference type="PATRIC" id="fig|1227456.3.peg.214"/>
<dbReference type="AlphaFoldDB" id="M0NF05"/>
<dbReference type="Proteomes" id="UP000011625">
    <property type="component" value="Unassembled WGS sequence"/>
</dbReference>
<dbReference type="InterPro" id="IPR056109">
    <property type="entry name" value="DUF7692"/>
</dbReference>
<dbReference type="OrthoDB" id="197139at2157"/>
<evidence type="ECO:0000259" key="1">
    <source>
        <dbReference type="Pfam" id="PF24743"/>
    </source>
</evidence>
<accession>M0NF05</accession>
<evidence type="ECO:0000313" key="3">
    <source>
        <dbReference type="Proteomes" id="UP000011625"/>
    </source>
</evidence>
<reference evidence="2 3" key="1">
    <citation type="journal article" date="2014" name="PLoS Genet.">
        <title>Phylogenetically driven sequencing of extremely halophilic archaea reveals strategies for static and dynamic osmo-response.</title>
        <authorList>
            <person name="Becker E.A."/>
            <person name="Seitzer P.M."/>
            <person name="Tritt A."/>
            <person name="Larsen D."/>
            <person name="Krusor M."/>
            <person name="Yao A.I."/>
            <person name="Wu D."/>
            <person name="Madern D."/>
            <person name="Eisen J.A."/>
            <person name="Darling A.E."/>
            <person name="Facciotti M.T."/>
        </authorList>
    </citation>
    <scope>NUCLEOTIDE SEQUENCE [LARGE SCALE GENOMIC DNA]</scope>
    <source>
        <strain evidence="2 3">DSM 8989</strain>
    </source>
</reference>
<dbReference type="EMBL" id="AOME01000010">
    <property type="protein sequence ID" value="EMA55679.1"/>
    <property type="molecule type" value="Genomic_DNA"/>
</dbReference>
<feature type="domain" description="DUF7692" evidence="1">
    <location>
        <begin position="1"/>
        <end position="56"/>
    </location>
</feature>
<keyword evidence="3" id="KW-1185">Reference proteome</keyword>
<name>M0NF05_9EURY</name>
<gene>
    <name evidence="2" type="ORF">C450_01017</name>
</gene>
<evidence type="ECO:0000313" key="2">
    <source>
        <dbReference type="EMBL" id="EMA55679.1"/>
    </source>
</evidence>
<proteinExistence type="predicted"/>